<dbReference type="AlphaFoldDB" id="A0A9W9G168"/>
<sequence>MARSFFPPPLFGPHDPEIVADAQATASAVLELDRILYDFPPRDRSNSQTSVYQDCHDEYQSSDGDSCQDSEENTTSLGPTSTISLDQVDVSRDGTIVSGSSRDAVIAYEVQDHLMLPEYPDTDENGVLHIIHASKNPLQNVESSSREINEIFTQLMSSVQFSTKHLKSAKKIYTKLLQKDPKDKESRSWHRSYQCTGIQHCHQVHPSLITPSPRYNRVKPSLFLELQSQAAKPVYSSIRQEIEQRTREGQKPRVWIRNGTTFIGCPNHSPEQTWHYAQAVSNSSARVDIGFLKLLCEKDGMRAIGYNTRDCHFVLHRAAKRQHCDSVHADGIGRITKTECPVRIDLYIPCSWDRFPFYIVVSRGSHSHFPPLPTKLPYQIGQEIAAAIHAQDILGLTARKLMVSPTFAKILHQHGDSALRYIHKSLHIEDKVTALIHKQRLLYYPQGTSLAGVWREYQFDLTKNNDEQWIREVFFFDEQREHYLIICWLNTYVYAFMNLETRAAYRVLFEKIFKTLGDVGRKPVQWAYQLGGDDSCDGIRTVTVDMCKKQAPGLGDYLVGLDPRWTWSEHLQHVLILCQTHVKRAFRKKFPDHEATAAIDLIWSANSKAEVIQIMDDVAELSDRFARQLIAIRARLLPKKDSAITTKISKSAFQGLAKQIRENADSIKALQFADNATSKTAVKTKDLRFDVHRNTQDATMATGIIQANSQATDNTVKEFIKGKTGGHRGTHQVIGQKIRFGLGDKCNIEELATAVENTK</sequence>
<protein>
    <submittedName>
        <fullName evidence="2">Uncharacterized protein</fullName>
    </submittedName>
</protein>
<dbReference type="GeneID" id="81354239"/>
<evidence type="ECO:0000313" key="2">
    <source>
        <dbReference type="EMBL" id="KAJ5110121.1"/>
    </source>
</evidence>
<organism evidence="2 3">
    <name type="scientific">Penicillium argentinense</name>
    <dbReference type="NCBI Taxonomy" id="1131581"/>
    <lineage>
        <taxon>Eukaryota</taxon>
        <taxon>Fungi</taxon>
        <taxon>Dikarya</taxon>
        <taxon>Ascomycota</taxon>
        <taxon>Pezizomycotina</taxon>
        <taxon>Eurotiomycetes</taxon>
        <taxon>Eurotiomycetidae</taxon>
        <taxon>Eurotiales</taxon>
        <taxon>Aspergillaceae</taxon>
        <taxon>Penicillium</taxon>
    </lineage>
</organism>
<dbReference type="Proteomes" id="UP001149074">
    <property type="component" value="Unassembled WGS sequence"/>
</dbReference>
<evidence type="ECO:0000256" key="1">
    <source>
        <dbReference type="SAM" id="MobiDB-lite"/>
    </source>
</evidence>
<gene>
    <name evidence="2" type="ORF">N7532_002766</name>
</gene>
<comment type="caution">
    <text evidence="2">The sequence shown here is derived from an EMBL/GenBank/DDBJ whole genome shotgun (WGS) entry which is preliminary data.</text>
</comment>
<feature type="region of interest" description="Disordered" evidence="1">
    <location>
        <begin position="57"/>
        <end position="85"/>
    </location>
</feature>
<proteinExistence type="predicted"/>
<dbReference type="RefSeq" id="XP_056478232.1">
    <property type="nucleotide sequence ID" value="XM_056615260.1"/>
</dbReference>
<accession>A0A9W9G168</accession>
<reference evidence="2" key="2">
    <citation type="journal article" date="2023" name="IMA Fungus">
        <title>Comparative genomic study of the Penicillium genus elucidates a diverse pangenome and 15 lateral gene transfer events.</title>
        <authorList>
            <person name="Petersen C."/>
            <person name="Sorensen T."/>
            <person name="Nielsen M.R."/>
            <person name="Sondergaard T.E."/>
            <person name="Sorensen J.L."/>
            <person name="Fitzpatrick D.A."/>
            <person name="Frisvad J.C."/>
            <person name="Nielsen K.L."/>
        </authorList>
    </citation>
    <scope>NUCLEOTIDE SEQUENCE</scope>
    <source>
        <strain evidence="2">IBT 30761</strain>
    </source>
</reference>
<name>A0A9W9G168_9EURO</name>
<reference evidence="2" key="1">
    <citation type="submission" date="2022-11" db="EMBL/GenBank/DDBJ databases">
        <authorList>
            <person name="Petersen C."/>
        </authorList>
    </citation>
    <scope>NUCLEOTIDE SEQUENCE</scope>
    <source>
        <strain evidence="2">IBT 30761</strain>
    </source>
</reference>
<dbReference type="OrthoDB" id="4367412at2759"/>
<feature type="compositionally biased region" description="Polar residues" evidence="1">
    <location>
        <begin position="73"/>
        <end position="85"/>
    </location>
</feature>
<evidence type="ECO:0000313" key="3">
    <source>
        <dbReference type="Proteomes" id="UP001149074"/>
    </source>
</evidence>
<keyword evidence="3" id="KW-1185">Reference proteome</keyword>
<dbReference type="EMBL" id="JAPQKI010000003">
    <property type="protein sequence ID" value="KAJ5110121.1"/>
    <property type="molecule type" value="Genomic_DNA"/>
</dbReference>